<evidence type="ECO:0000313" key="3">
    <source>
        <dbReference type="EMBL" id="KXN73480.1"/>
    </source>
</evidence>
<dbReference type="OMA" id="YEYLNAN"/>
<reference evidence="3 4" key="1">
    <citation type="journal article" date="2015" name="Genome Biol. Evol.">
        <title>Phylogenomic analyses indicate that early fungi evolved digesting cell walls of algal ancestors of land plants.</title>
        <authorList>
            <person name="Chang Y."/>
            <person name="Wang S."/>
            <person name="Sekimoto S."/>
            <person name="Aerts A.L."/>
            <person name="Choi C."/>
            <person name="Clum A."/>
            <person name="LaButti K.M."/>
            <person name="Lindquist E.A."/>
            <person name="Yee Ngan C."/>
            <person name="Ohm R.A."/>
            <person name="Salamov A.A."/>
            <person name="Grigoriev I.V."/>
            <person name="Spatafora J.W."/>
            <person name="Berbee M.L."/>
        </authorList>
    </citation>
    <scope>NUCLEOTIDE SEQUENCE [LARGE SCALE GENOMIC DNA]</scope>
    <source>
        <strain evidence="3 4">NRRL 28638</strain>
    </source>
</reference>
<feature type="region of interest" description="Disordered" evidence="1">
    <location>
        <begin position="182"/>
        <end position="205"/>
    </location>
</feature>
<dbReference type="OrthoDB" id="289721at2759"/>
<dbReference type="InterPro" id="IPR035969">
    <property type="entry name" value="Rab-GAP_TBC_sf"/>
</dbReference>
<feature type="domain" description="Rab-GAP TBC" evidence="2">
    <location>
        <begin position="268"/>
        <end position="462"/>
    </location>
</feature>
<dbReference type="SMART" id="SM00164">
    <property type="entry name" value="TBC"/>
    <property type="match status" value="1"/>
</dbReference>
<dbReference type="InterPro" id="IPR000195">
    <property type="entry name" value="Rab-GAP-TBC_dom"/>
</dbReference>
<dbReference type="GO" id="GO:0031267">
    <property type="term" value="F:small GTPase binding"/>
    <property type="evidence" value="ECO:0007669"/>
    <property type="project" value="TreeGrafter"/>
</dbReference>
<name>A0A137PES0_CONC2</name>
<organism evidence="3 4">
    <name type="scientific">Conidiobolus coronatus (strain ATCC 28846 / CBS 209.66 / NRRL 28638)</name>
    <name type="common">Delacroixia coronata</name>
    <dbReference type="NCBI Taxonomy" id="796925"/>
    <lineage>
        <taxon>Eukaryota</taxon>
        <taxon>Fungi</taxon>
        <taxon>Fungi incertae sedis</taxon>
        <taxon>Zoopagomycota</taxon>
        <taxon>Entomophthoromycotina</taxon>
        <taxon>Entomophthoromycetes</taxon>
        <taxon>Entomophthorales</taxon>
        <taxon>Ancylistaceae</taxon>
        <taxon>Conidiobolus</taxon>
    </lineage>
</organism>
<feature type="compositionally biased region" description="Low complexity" evidence="1">
    <location>
        <begin position="117"/>
        <end position="127"/>
    </location>
</feature>
<dbReference type="Gene3D" id="1.10.472.80">
    <property type="entry name" value="Ypt/Rab-GAP domain of gyp1p, domain 3"/>
    <property type="match status" value="1"/>
</dbReference>
<sequence>MSNIDSMLEDLDLNPTVLSTSSTQELSPTSPTLSTSPKLIAETLSKESQKSMSYLDTKEVSLPNNYVSIDFSNIDHPSAKKSIFSSFSRSKTMPTKSSEVNNTVPAIPSETNVVKVPSYSSSVPNSPTILNKEEFNKQPKKSSSGWFSFKFKKESAPQTPTSVNFSTSAPDTIDGAELIQQAQQRSKTRLSSLPPKDPEEDKKHQKQFELMMLKAKQAEAEKLRQTKHHQSLREEEMHKQVTIWINELLPNWKNPKFKQKIEKAIQKEIPSSCRGKVWSLVIGNRKKLDKDSYKFLCERFNNPPAQYKNTLEVNYKLIKEEVERVYPELRLFSNDGPMNSSILNILGAHCSLTPTEVYTQTVGQIVGTLLLNLDEFESFVALESLLEVPLYKSFYNNSDKLRAYVEAFNMSFSERLPKLFIHFHSIQLRTEMYLTSWILNLYSYTLPIELLSFLWDNYFLFNSRILYKIGLLILETLEPFLYGRLDESLPYLTSKLKDGTPLTLQLLKDKLHLINISGEALIILNQFDPEF</sequence>
<dbReference type="PANTHER" id="PTHR47219">
    <property type="entry name" value="RAB GTPASE-ACTIVATING PROTEIN 1-LIKE"/>
    <property type="match status" value="1"/>
</dbReference>
<dbReference type="EMBL" id="KQ964436">
    <property type="protein sequence ID" value="KXN73480.1"/>
    <property type="molecule type" value="Genomic_DNA"/>
</dbReference>
<dbReference type="Gene3D" id="1.10.10.750">
    <property type="entry name" value="Ypt/Rab-GAP domain of gyp1p, domain 1"/>
    <property type="match status" value="1"/>
</dbReference>
<dbReference type="GO" id="GO:0005096">
    <property type="term" value="F:GTPase activator activity"/>
    <property type="evidence" value="ECO:0007669"/>
    <property type="project" value="TreeGrafter"/>
</dbReference>
<dbReference type="SUPFAM" id="SSF47923">
    <property type="entry name" value="Ypt/Rab-GAP domain of gyp1p"/>
    <property type="match status" value="2"/>
</dbReference>
<feature type="compositionally biased region" description="Polar residues" evidence="1">
    <location>
        <begin position="182"/>
        <end position="191"/>
    </location>
</feature>
<dbReference type="PROSITE" id="PS50086">
    <property type="entry name" value="TBC_RABGAP"/>
    <property type="match status" value="1"/>
</dbReference>
<dbReference type="Gene3D" id="1.10.8.270">
    <property type="entry name" value="putative rabgap domain of human tbc1 domain family member 14 like domains"/>
    <property type="match status" value="1"/>
</dbReference>
<dbReference type="Pfam" id="PF00566">
    <property type="entry name" value="RabGAP-TBC"/>
    <property type="match status" value="1"/>
</dbReference>
<keyword evidence="4" id="KW-1185">Reference proteome</keyword>
<dbReference type="PANTHER" id="PTHR47219:SF15">
    <property type="entry name" value="TBC1 DOMAIN FAMILY MEMBER 12 ISOFORM X1"/>
    <property type="match status" value="1"/>
</dbReference>
<accession>A0A137PES0</accession>
<evidence type="ECO:0000256" key="1">
    <source>
        <dbReference type="SAM" id="MobiDB-lite"/>
    </source>
</evidence>
<dbReference type="InterPro" id="IPR050302">
    <property type="entry name" value="Rab_GAP_TBC_domain"/>
</dbReference>
<dbReference type="STRING" id="796925.A0A137PES0"/>
<feature type="compositionally biased region" description="Basic and acidic residues" evidence="1">
    <location>
        <begin position="196"/>
        <end position="205"/>
    </location>
</feature>
<gene>
    <name evidence="3" type="ORF">CONCODRAFT_15494</name>
</gene>
<dbReference type="AlphaFoldDB" id="A0A137PES0"/>
<proteinExistence type="predicted"/>
<dbReference type="Proteomes" id="UP000070444">
    <property type="component" value="Unassembled WGS sequence"/>
</dbReference>
<evidence type="ECO:0000259" key="2">
    <source>
        <dbReference type="PROSITE" id="PS50086"/>
    </source>
</evidence>
<protein>
    <submittedName>
        <fullName evidence="3">RabGAP/TBC</fullName>
    </submittedName>
</protein>
<evidence type="ECO:0000313" key="4">
    <source>
        <dbReference type="Proteomes" id="UP000070444"/>
    </source>
</evidence>
<feature type="region of interest" description="Disordered" evidence="1">
    <location>
        <begin position="117"/>
        <end position="143"/>
    </location>
</feature>